<dbReference type="PROSITE" id="PS50067">
    <property type="entry name" value="KINESIN_MOTOR_2"/>
    <property type="match status" value="1"/>
</dbReference>
<dbReference type="SUPFAM" id="SSF52540">
    <property type="entry name" value="P-loop containing nucleoside triphosphate hydrolases"/>
    <property type="match status" value="1"/>
</dbReference>
<dbReference type="GO" id="GO:0008017">
    <property type="term" value="F:microtubule binding"/>
    <property type="evidence" value="ECO:0007669"/>
    <property type="project" value="InterPro"/>
</dbReference>
<keyword evidence="6 10" id="KW-0175">Coiled coil</keyword>
<keyword evidence="2" id="KW-0963">Cytoplasm</keyword>
<dbReference type="InParanoid" id="A0A0H2RMJ0"/>
<protein>
    <submittedName>
        <fullName evidence="13">Kinesin-domain-containing protein</fullName>
    </submittedName>
</protein>
<dbReference type="PRINTS" id="PR00380">
    <property type="entry name" value="KINESINHEAVY"/>
</dbReference>
<dbReference type="PANTHER" id="PTHR47968">
    <property type="entry name" value="CENTROMERE PROTEIN E"/>
    <property type="match status" value="1"/>
</dbReference>
<feature type="coiled-coil region" evidence="10">
    <location>
        <begin position="443"/>
        <end position="491"/>
    </location>
</feature>
<evidence type="ECO:0000256" key="9">
    <source>
        <dbReference type="PROSITE-ProRule" id="PRU00283"/>
    </source>
</evidence>
<keyword evidence="3" id="KW-0493">Microtubule</keyword>
<proteinExistence type="inferred from homology"/>
<keyword evidence="7 9" id="KW-0505">Motor protein</keyword>
<feature type="coiled-coil region" evidence="10">
    <location>
        <begin position="614"/>
        <end position="684"/>
    </location>
</feature>
<evidence type="ECO:0000256" key="5">
    <source>
        <dbReference type="ARBA" id="ARBA00022840"/>
    </source>
</evidence>
<evidence type="ECO:0000313" key="13">
    <source>
        <dbReference type="EMBL" id="KLO10673.1"/>
    </source>
</evidence>
<gene>
    <name evidence="13" type="ORF">SCHPADRAFT_856349</name>
</gene>
<evidence type="ECO:0000256" key="3">
    <source>
        <dbReference type="ARBA" id="ARBA00022701"/>
    </source>
</evidence>
<dbReference type="PANTHER" id="PTHR47968:SF75">
    <property type="entry name" value="CENTROMERE-ASSOCIATED PROTEIN E"/>
    <property type="match status" value="1"/>
</dbReference>
<dbReference type="InterPro" id="IPR059182">
    <property type="entry name" value="Khc_C"/>
</dbReference>
<dbReference type="Gene3D" id="3.40.850.10">
    <property type="entry name" value="Kinesin motor domain"/>
    <property type="match status" value="1"/>
</dbReference>
<feature type="binding site" evidence="9">
    <location>
        <begin position="92"/>
        <end position="99"/>
    </location>
    <ligand>
        <name>ATP</name>
        <dbReference type="ChEBI" id="CHEBI:30616"/>
    </ligand>
</feature>
<evidence type="ECO:0000256" key="8">
    <source>
        <dbReference type="ARBA" id="ARBA00023212"/>
    </source>
</evidence>
<keyword evidence="14" id="KW-1185">Reference proteome</keyword>
<feature type="coiled-coil region" evidence="10">
    <location>
        <begin position="520"/>
        <end position="547"/>
    </location>
</feature>
<evidence type="ECO:0000313" key="14">
    <source>
        <dbReference type="Proteomes" id="UP000053477"/>
    </source>
</evidence>
<feature type="compositionally biased region" description="Polar residues" evidence="11">
    <location>
        <begin position="924"/>
        <end position="940"/>
    </location>
</feature>
<dbReference type="InterPro" id="IPR027640">
    <property type="entry name" value="Kinesin-like_fam"/>
</dbReference>
<dbReference type="Pfam" id="PF00225">
    <property type="entry name" value="Kinesin"/>
    <property type="match status" value="1"/>
</dbReference>
<evidence type="ECO:0000256" key="6">
    <source>
        <dbReference type="ARBA" id="ARBA00023054"/>
    </source>
</evidence>
<dbReference type="FunCoup" id="A0A0H2RMJ0">
    <property type="interactions" value="227"/>
</dbReference>
<keyword evidence="8" id="KW-0206">Cytoskeleton</keyword>
<dbReference type="AlphaFoldDB" id="A0A0H2RMJ0"/>
<feature type="domain" description="Kinesin motor" evidence="12">
    <location>
        <begin position="5"/>
        <end position="334"/>
    </location>
</feature>
<dbReference type="InterPro" id="IPR036961">
    <property type="entry name" value="Kinesin_motor_dom_sf"/>
</dbReference>
<dbReference type="EMBL" id="KQ086020">
    <property type="protein sequence ID" value="KLO10673.1"/>
    <property type="molecule type" value="Genomic_DNA"/>
</dbReference>
<dbReference type="OrthoDB" id="3176171at2759"/>
<comment type="subcellular location">
    <subcellularLocation>
        <location evidence="1">Cytoplasm</location>
        <location evidence="1">Cytoskeleton</location>
    </subcellularLocation>
</comment>
<dbReference type="GO" id="GO:0007018">
    <property type="term" value="P:microtubule-based movement"/>
    <property type="evidence" value="ECO:0007669"/>
    <property type="project" value="InterPro"/>
</dbReference>
<evidence type="ECO:0000256" key="11">
    <source>
        <dbReference type="SAM" id="MobiDB-lite"/>
    </source>
</evidence>
<feature type="region of interest" description="Disordered" evidence="11">
    <location>
        <begin position="895"/>
        <end position="966"/>
    </location>
</feature>
<keyword evidence="5 9" id="KW-0067">ATP-binding</keyword>
<reference evidence="13 14" key="1">
    <citation type="submission" date="2015-04" db="EMBL/GenBank/DDBJ databases">
        <title>Complete genome sequence of Schizopora paradoxa KUC8140, a cosmopolitan wood degrader in East Asia.</title>
        <authorList>
            <consortium name="DOE Joint Genome Institute"/>
            <person name="Min B."/>
            <person name="Park H."/>
            <person name="Jang Y."/>
            <person name="Kim J.-J."/>
            <person name="Kim K.H."/>
            <person name="Pangilinan J."/>
            <person name="Lipzen A."/>
            <person name="Riley R."/>
            <person name="Grigoriev I.V."/>
            <person name="Spatafora J.W."/>
            <person name="Choi I.-G."/>
        </authorList>
    </citation>
    <scope>NUCLEOTIDE SEQUENCE [LARGE SCALE GENOMIC DNA]</scope>
    <source>
        <strain evidence="13 14">KUC8140</strain>
    </source>
</reference>
<dbReference type="GO" id="GO:0003777">
    <property type="term" value="F:microtubule motor activity"/>
    <property type="evidence" value="ECO:0007669"/>
    <property type="project" value="InterPro"/>
</dbReference>
<evidence type="ECO:0000259" key="12">
    <source>
        <dbReference type="PROSITE" id="PS50067"/>
    </source>
</evidence>
<comment type="similarity">
    <text evidence="9">Belongs to the TRAFAC class myosin-kinesin ATPase superfamily. Kinesin family.</text>
</comment>
<dbReference type="GO" id="GO:0005524">
    <property type="term" value="F:ATP binding"/>
    <property type="evidence" value="ECO:0007669"/>
    <property type="project" value="UniProtKB-UniRule"/>
</dbReference>
<dbReference type="FunFam" id="3.40.850.10:FF:000031">
    <property type="entry name" value="Kinesin-like protein"/>
    <property type="match status" value="1"/>
</dbReference>
<dbReference type="GO" id="GO:0005874">
    <property type="term" value="C:microtubule"/>
    <property type="evidence" value="ECO:0007669"/>
    <property type="project" value="UniProtKB-KW"/>
</dbReference>
<feature type="region of interest" description="Disordered" evidence="11">
    <location>
        <begin position="394"/>
        <end position="415"/>
    </location>
</feature>
<dbReference type="STRING" id="27342.A0A0H2RMJ0"/>
<evidence type="ECO:0000256" key="4">
    <source>
        <dbReference type="ARBA" id="ARBA00022741"/>
    </source>
</evidence>
<dbReference type="Proteomes" id="UP000053477">
    <property type="component" value="Unassembled WGS sequence"/>
</dbReference>
<evidence type="ECO:0000256" key="2">
    <source>
        <dbReference type="ARBA" id="ARBA00022490"/>
    </source>
</evidence>
<dbReference type="InterPro" id="IPR027417">
    <property type="entry name" value="P-loop_NTPase"/>
</dbReference>
<name>A0A0H2RMJ0_9AGAM</name>
<evidence type="ECO:0000256" key="10">
    <source>
        <dbReference type="SAM" id="Coils"/>
    </source>
</evidence>
<keyword evidence="4 9" id="KW-0547">Nucleotide-binding</keyword>
<dbReference type="CDD" id="cd01369">
    <property type="entry name" value="KISc_KHC_KIF5"/>
    <property type="match status" value="1"/>
</dbReference>
<evidence type="ECO:0000256" key="7">
    <source>
        <dbReference type="ARBA" id="ARBA00023175"/>
    </source>
</evidence>
<dbReference type="CDD" id="cd23649">
    <property type="entry name" value="Khc_CBD_cc"/>
    <property type="match status" value="1"/>
</dbReference>
<evidence type="ECO:0000256" key="1">
    <source>
        <dbReference type="ARBA" id="ARBA00004245"/>
    </source>
</evidence>
<dbReference type="SMART" id="SM00129">
    <property type="entry name" value="KISc"/>
    <property type="match status" value="1"/>
</dbReference>
<organism evidence="13 14">
    <name type="scientific">Schizopora paradoxa</name>
    <dbReference type="NCBI Taxonomy" id="27342"/>
    <lineage>
        <taxon>Eukaryota</taxon>
        <taxon>Fungi</taxon>
        <taxon>Dikarya</taxon>
        <taxon>Basidiomycota</taxon>
        <taxon>Agaricomycotina</taxon>
        <taxon>Agaricomycetes</taxon>
        <taxon>Hymenochaetales</taxon>
        <taxon>Schizoporaceae</taxon>
        <taxon>Schizopora</taxon>
    </lineage>
</organism>
<dbReference type="InterPro" id="IPR001752">
    <property type="entry name" value="Kinesin_motor_dom"/>
</dbReference>
<accession>A0A0H2RMJ0</accession>
<sequence>MSSTNIKVVCRFRPVNSIEAREGGDIVVSFDDKLQTVQLKSAQLSSGPEKDGFTFDRVFPMGTKQQEVFDYGIKGIVQDVMDGYNGTVFAYGQTGSGKTFTMMGADIDSPELKGIIPRITEQIFTSIVESDPHLEYLVKVSYMEIYLERIRDLLSPANDNLQVHEEKSKGVYVKGLTDYYVSSTKEVYEIMRAGGAARVVTATNMNAESSRSHSIFVISIQQKNTDTGTQKTGNLYLVDLAGSEKVGKTGASGQTLEEAKKINKSLSALGMVINALTDGKSSHIPYRDSKLTRILQESLGGNSRTTLIINCSPASFNEPETLSTLRFGIRAKSIKNTARVNTELSPAELKLHLKKAQTANASFQAYITALEAEIAIWRNGGSVDASEWVSPEKTGVPVARKAPASSSSSRSMTPLNPAIENLRGDLDSRPQTPTVIGLDKDEREEFLKRENELSDQIAEKESALVASEKALKETREELVFLKEQERSLSTENKSISSQLNDLRLQIERLDYDNKEGAITIDILKEQNQDANRELEELRQSINELKSNQKDPSLEDKEKKKQEKMALMMAKFDVNAFSDKDDTLRSVLTKLDTIDSDAGLSSLTFEDVTTIRRQLAESQSLIRESVERLRQSQEESEIVTRRRDEVESRLAALEVEYEELLEKTIHDEENNNSDVAESMAELKNKLESQYTAKREAHLNEVADFKQQLEMRGTEIRNLNATVESLKGVNEELKRAFAVTSAGIEGGKNLAESAQDLERTRKAINVQLAEFDGVKKSLMRDLQNRCEKVVELEIQLDEMKEQYNNVIRNSNSKAQQKKMAFLERNLEQLTIVQKQLVDQNSALKKEAGIAERKLLARNERIQNLETLLQDADRRLAVQNQKFEEQLQAVRERLEQARAQKAASSSPISFGRIAKPLRGGGGGGAQPTPTSSAPSAFVGSSNPLARVQNEDAGSAKRASWFFSSSTTSR</sequence>